<dbReference type="SUPFAM" id="SSF82693">
    <property type="entry name" value="Multidrug efflux transporter AcrB pore domain, PN1, PN2, PC1 and PC2 subdomains"/>
    <property type="match status" value="2"/>
</dbReference>
<dbReference type="AlphaFoldDB" id="A0A6S6S5X6"/>
<feature type="transmembrane region" description="Helical" evidence="2">
    <location>
        <begin position="331"/>
        <end position="351"/>
    </location>
</feature>
<keyword evidence="1" id="KW-0175">Coiled coil</keyword>
<evidence type="ECO:0000256" key="1">
    <source>
        <dbReference type="SAM" id="Coils"/>
    </source>
</evidence>
<sequence length="1052" mass="117115">MSTMIKKFLEFSIDRPVLNHLVMILMFVMAIFAYQNIPKEIFPPSDLDEISISGSYIGASADVLDKMAVKAIEDDLKTISEIDTIFSTIQNGFFTIRAEILPGNDNQSVLGDVKDIIAKNKRDLPADMDEPIAKVKVHDYPLVLVAVAGGNNMKELVDAANDLKDELTLVDNLADIVIRGESDEEVLITIDQMKIDAYGLSKSAVYSAIGSLSSIFPVGTVKAKGEHLYVSTINGEKSKEKLEQSLLSVNGKRFYLSDIASVHVGLADPLQLSHFNSKANISLDIKKTKDGNAIELSKRVREVLVEYNAKYDGKLVFEAYTDTSIWIKNRLNLVSSNIMFGLILVMIALLLTLNIRIALAVTVGIFASFMITLIAADLMGESINMLSLMGALIALGMLVDEAIVVAENIYRHVEMGKNPREAAIDGATEMFPAILTATLTTVFAFLPLLIMTGKMGMFMKILPIMITILLISSLFEAFYFLPLHSKELLSIGKVEKIQKKENKFWKKLTTWYRAILGKLLDTKLLALLILVGSILVATAAIAKVTKFQLMPEFDVQQVYLNGRVNINNSLEETEEYVTNIEEQLLEYLKKEDMDSVTSVIGFKMNPDKTFETGDNLFHIFINLHERAPENFFDKYVNPIFSLEYDDSNMIRERSAQTVAKEVQAGILEKMRELKDKEGRKVFEEFNIYAQQTGMVGNDIEIGFSHKSQEEALAALAKVQKKLATIKGVSDIGNNATEGERELKLRVNEYGQSLGLNENYITQALRGSFFKAEYSKMFNKEGLLRVKVEDKYKDEKNTLSDFKLTTPDGQVVVLKEVCDFYYKKSFVRIFKEDATKVNSFYAAVDKEVIVAEEVMKTLEPLLDELVEDGIEVIIKGEKEANDKIVLEMKQAAAIAAFLIFITLVWMFNSFVQPLIILSIIPLAILGVLVGTKIMGLNMTMTGAMGIVGLAGVVVNDGLIMLEFVRKAKNKADILLYAGQRLRPIVLTSVTTVLGLGSLIFFASGQALILQPMAISLGFGIAWATVLNLYFVPLMFAVLYRVDEKEKKGLFSPI</sequence>
<feature type="transmembrane region" description="Helical" evidence="2">
    <location>
        <begin position="942"/>
        <end position="963"/>
    </location>
</feature>
<feature type="transmembrane region" description="Helical" evidence="2">
    <location>
        <begin position="913"/>
        <end position="930"/>
    </location>
</feature>
<reference evidence="3" key="1">
    <citation type="submission" date="2020-01" db="EMBL/GenBank/DDBJ databases">
        <authorList>
            <person name="Meier V. D."/>
            <person name="Meier V D."/>
        </authorList>
    </citation>
    <scope>NUCLEOTIDE SEQUENCE</scope>
    <source>
        <strain evidence="3">HLG_WM_MAG_03</strain>
    </source>
</reference>
<feature type="transmembrane region" description="Helical" evidence="2">
    <location>
        <begin position="17"/>
        <end position="34"/>
    </location>
</feature>
<dbReference type="Gene3D" id="3.30.70.1320">
    <property type="entry name" value="Multidrug efflux transporter AcrB pore domain like"/>
    <property type="match status" value="1"/>
</dbReference>
<name>A0A6S6S5X6_9BACT</name>
<feature type="coiled-coil region" evidence="1">
    <location>
        <begin position="563"/>
        <end position="590"/>
    </location>
</feature>
<feature type="transmembrane region" description="Helical" evidence="2">
    <location>
        <begin position="430"/>
        <end position="449"/>
    </location>
</feature>
<feature type="transmembrane region" description="Helical" evidence="2">
    <location>
        <begin position="461"/>
        <end position="481"/>
    </location>
</feature>
<dbReference type="GO" id="GO:0005886">
    <property type="term" value="C:plasma membrane"/>
    <property type="evidence" value="ECO:0007669"/>
    <property type="project" value="TreeGrafter"/>
</dbReference>
<feature type="transmembrane region" description="Helical" evidence="2">
    <location>
        <begin position="388"/>
        <end position="410"/>
    </location>
</feature>
<dbReference type="PRINTS" id="PR00702">
    <property type="entry name" value="ACRIFLAVINRP"/>
</dbReference>
<dbReference type="InterPro" id="IPR001036">
    <property type="entry name" value="Acrflvin-R"/>
</dbReference>
<dbReference type="SUPFAM" id="SSF82866">
    <property type="entry name" value="Multidrug efflux transporter AcrB transmembrane domain"/>
    <property type="match status" value="2"/>
</dbReference>
<evidence type="ECO:0000313" key="3">
    <source>
        <dbReference type="EMBL" id="CAA6803751.1"/>
    </source>
</evidence>
<dbReference type="SUPFAM" id="SSF82714">
    <property type="entry name" value="Multidrug efflux transporter AcrB TolC docking domain, DN and DC subdomains"/>
    <property type="match status" value="1"/>
</dbReference>
<dbReference type="Gene3D" id="3.30.2090.10">
    <property type="entry name" value="Multidrug efflux transporter AcrB TolC docking domain, DN and DC subdomains"/>
    <property type="match status" value="2"/>
</dbReference>
<dbReference type="Gene3D" id="1.20.1640.10">
    <property type="entry name" value="Multidrug efflux transporter AcrB transmembrane domain"/>
    <property type="match status" value="2"/>
</dbReference>
<keyword evidence="2" id="KW-0812">Transmembrane</keyword>
<dbReference type="Gene3D" id="3.30.70.1430">
    <property type="entry name" value="Multidrug efflux transporter AcrB pore domain"/>
    <property type="match status" value="2"/>
</dbReference>
<dbReference type="PANTHER" id="PTHR32063:SF33">
    <property type="entry name" value="RND SUPERFAMILY EFFLUX PUMP PERMEASE COMPONENT"/>
    <property type="match status" value="1"/>
</dbReference>
<dbReference type="GO" id="GO:0042910">
    <property type="term" value="F:xenobiotic transmembrane transporter activity"/>
    <property type="evidence" value="ECO:0007669"/>
    <property type="project" value="TreeGrafter"/>
</dbReference>
<feature type="transmembrane region" description="Helical" evidence="2">
    <location>
        <begin position="890"/>
        <end position="907"/>
    </location>
</feature>
<evidence type="ECO:0000256" key="2">
    <source>
        <dbReference type="SAM" id="Phobius"/>
    </source>
</evidence>
<dbReference type="Gene3D" id="3.30.70.1440">
    <property type="entry name" value="Multidrug efflux transporter AcrB pore domain"/>
    <property type="match status" value="1"/>
</dbReference>
<feature type="transmembrane region" description="Helical" evidence="2">
    <location>
        <begin position="524"/>
        <end position="542"/>
    </location>
</feature>
<feature type="transmembrane region" description="Helical" evidence="2">
    <location>
        <begin position="983"/>
        <end position="1001"/>
    </location>
</feature>
<dbReference type="PANTHER" id="PTHR32063">
    <property type="match status" value="1"/>
</dbReference>
<dbReference type="InterPro" id="IPR027463">
    <property type="entry name" value="AcrB_DN_DC_subdom"/>
</dbReference>
<keyword evidence="2" id="KW-0472">Membrane</keyword>
<organism evidence="3">
    <name type="scientific">uncultured Sulfurovum sp</name>
    <dbReference type="NCBI Taxonomy" id="269237"/>
    <lineage>
        <taxon>Bacteria</taxon>
        <taxon>Pseudomonadati</taxon>
        <taxon>Campylobacterota</taxon>
        <taxon>Epsilonproteobacteria</taxon>
        <taxon>Campylobacterales</taxon>
        <taxon>Sulfurovaceae</taxon>
        <taxon>Sulfurovum</taxon>
        <taxon>environmental samples</taxon>
    </lineage>
</organism>
<protein>
    <submittedName>
        <fullName evidence="3">RND multidrug efflux transporter Acriflavin resistance protein</fullName>
    </submittedName>
</protein>
<feature type="transmembrane region" description="Helical" evidence="2">
    <location>
        <begin position="1013"/>
        <end position="1038"/>
    </location>
</feature>
<dbReference type="Pfam" id="PF00873">
    <property type="entry name" value="ACR_tran"/>
    <property type="match status" value="2"/>
</dbReference>
<dbReference type="EMBL" id="CACVAR010000119">
    <property type="protein sequence ID" value="CAA6803751.1"/>
    <property type="molecule type" value="Genomic_DNA"/>
</dbReference>
<feature type="transmembrane region" description="Helical" evidence="2">
    <location>
        <begin position="357"/>
        <end position="376"/>
    </location>
</feature>
<proteinExistence type="predicted"/>
<keyword evidence="2" id="KW-1133">Transmembrane helix</keyword>
<gene>
    <name evidence="3" type="ORF">HELGO_WM35060</name>
</gene>
<accession>A0A6S6S5X6</accession>